<keyword evidence="3" id="KW-0862">Zinc</keyword>
<organism evidence="8 9">
    <name type="scientific">Neurospora hispaniola</name>
    <dbReference type="NCBI Taxonomy" id="588809"/>
    <lineage>
        <taxon>Eukaryota</taxon>
        <taxon>Fungi</taxon>
        <taxon>Dikarya</taxon>
        <taxon>Ascomycota</taxon>
        <taxon>Pezizomycotina</taxon>
        <taxon>Sordariomycetes</taxon>
        <taxon>Sordariomycetidae</taxon>
        <taxon>Sordariales</taxon>
        <taxon>Sordariaceae</taxon>
        <taxon>Neurospora</taxon>
    </lineage>
</organism>
<feature type="region of interest" description="Disordered" evidence="6">
    <location>
        <begin position="1"/>
        <end position="59"/>
    </location>
</feature>
<keyword evidence="9" id="KW-1185">Reference proteome</keyword>
<accession>A0AAJ0MRX8</accession>
<dbReference type="SUPFAM" id="SSF161219">
    <property type="entry name" value="CHY zinc finger-like"/>
    <property type="match status" value="1"/>
</dbReference>
<dbReference type="GeneID" id="87872495"/>
<name>A0AAJ0MRX8_9PEZI</name>
<dbReference type="GO" id="GO:0008270">
    <property type="term" value="F:zinc ion binding"/>
    <property type="evidence" value="ECO:0007669"/>
    <property type="project" value="UniProtKB-KW"/>
</dbReference>
<feature type="coiled-coil region" evidence="5">
    <location>
        <begin position="352"/>
        <end position="388"/>
    </location>
</feature>
<dbReference type="Pfam" id="PF05495">
    <property type="entry name" value="zf-CHY"/>
    <property type="match status" value="1"/>
</dbReference>
<dbReference type="RefSeq" id="XP_062693393.1">
    <property type="nucleotide sequence ID" value="XM_062834873.1"/>
</dbReference>
<dbReference type="InterPro" id="IPR008913">
    <property type="entry name" value="Znf_CHY"/>
</dbReference>
<sequence>MIPIRPKPNGNNPDGSSSSSSSSSNSTSPPPRRDKQAVHTPSPSRITSKPVPERQLRSPREYQIDQLRRRFSPLKETIDPSTGGETSLLFSLKPSDPDFPYDLEKLECDLRIPGEYPRQPARLLVRNKDIPRGFAVNIERGWDRLVEERKGNKGVTTLLSVLNALDRGLEGFLAEEKKETVKITVFKDSRHLEGQPSGVVGERGMEGVLKEKEKEKEKEKPRPYIPLENFTRDQIAEAKARRAQEVRQLEARMSGLPLYHKSSDGVIYTLPMDPKRRSSLPTGLQSVHSVQLVIPLLYPLQPLRVLLNDVDADEAEAVEELFTQKAMEQKQMSLTSHLNYLATNMHALAKQAAQEKQKAIQAAAAAAAAEEQGKNKAADQEAKEAEHVASAVDGKRGHVHVIPRPLEWTLVNADGSSESESETDSDDNYELVDGKGGNTSGVTPGTALPAATAERGTAISFPSIELHGIELLQVTLLSLSVKCTRCKTLNDVTSLKSNIEKLVSCKKCATSFTVRFRAELVHAHSTRAGFIDLSGCTISDMLPSSFIPTCGRCSTPYPSPGFVSVRGESTTNVCRECHARFTFKLPDVKFLTYSSSQSHLPPTQGPKRKDQKLGLHAGDPLPAKGACAHYKRSYRWFRFSCCNKVYPCDKCHQQAEDHVDEWANRMICGWCSREQNYRVENCAFCGRSVVRKRTGGFWEGGKGTRDKVLMRRGDRRKYRNKKDGNKSNKENGIKTVFIFVIIPFLEVGILKVHTLGISNGLTKTQKFDRPHGPFTVKYARQAGDVDDILLRRLLGRFVDI</sequence>
<evidence type="ECO:0000256" key="6">
    <source>
        <dbReference type="SAM" id="MobiDB-lite"/>
    </source>
</evidence>
<evidence type="ECO:0000259" key="7">
    <source>
        <dbReference type="PROSITE" id="PS51266"/>
    </source>
</evidence>
<evidence type="ECO:0000313" key="8">
    <source>
        <dbReference type="EMBL" id="KAK3492935.1"/>
    </source>
</evidence>
<dbReference type="AlphaFoldDB" id="A0AAJ0MRX8"/>
<keyword evidence="5" id="KW-0175">Coiled coil</keyword>
<evidence type="ECO:0000256" key="4">
    <source>
        <dbReference type="PROSITE-ProRule" id="PRU00601"/>
    </source>
</evidence>
<keyword evidence="2 4" id="KW-0863">Zinc-finger</keyword>
<protein>
    <recommendedName>
        <fullName evidence="7">CHY-type domain-containing protein</fullName>
    </recommendedName>
</protein>
<feature type="region of interest" description="Disordered" evidence="6">
    <location>
        <begin position="595"/>
        <end position="615"/>
    </location>
</feature>
<comment type="caution">
    <text evidence="8">The sequence shown here is derived from an EMBL/GenBank/DDBJ whole genome shotgun (WGS) entry which is preliminary data.</text>
</comment>
<reference evidence="8 9" key="1">
    <citation type="journal article" date="2023" name="Mol. Phylogenet. Evol.">
        <title>Genome-scale phylogeny and comparative genomics of the fungal order Sordariales.</title>
        <authorList>
            <person name="Hensen N."/>
            <person name="Bonometti L."/>
            <person name="Westerberg I."/>
            <person name="Brannstrom I.O."/>
            <person name="Guillou S."/>
            <person name="Cros-Aarteil S."/>
            <person name="Calhoun S."/>
            <person name="Haridas S."/>
            <person name="Kuo A."/>
            <person name="Mondo S."/>
            <person name="Pangilinan J."/>
            <person name="Riley R."/>
            <person name="LaButti K."/>
            <person name="Andreopoulos B."/>
            <person name="Lipzen A."/>
            <person name="Chen C."/>
            <person name="Yan M."/>
            <person name="Daum C."/>
            <person name="Ng V."/>
            <person name="Clum A."/>
            <person name="Steindorff A."/>
            <person name="Ohm R.A."/>
            <person name="Martin F."/>
            <person name="Silar P."/>
            <person name="Natvig D.O."/>
            <person name="Lalanne C."/>
            <person name="Gautier V."/>
            <person name="Ament-Velasquez S.L."/>
            <person name="Kruys A."/>
            <person name="Hutchinson M.I."/>
            <person name="Powell A.J."/>
            <person name="Barry K."/>
            <person name="Miller A.N."/>
            <person name="Grigoriev I.V."/>
            <person name="Debuchy R."/>
            <person name="Gladieux P."/>
            <person name="Hiltunen Thoren M."/>
            <person name="Johannesson H."/>
        </authorList>
    </citation>
    <scope>NUCLEOTIDE SEQUENCE [LARGE SCALE GENOMIC DNA]</scope>
    <source>
        <strain evidence="8 9">FGSC 10403</strain>
    </source>
</reference>
<evidence type="ECO:0000256" key="3">
    <source>
        <dbReference type="ARBA" id="ARBA00022833"/>
    </source>
</evidence>
<evidence type="ECO:0000256" key="1">
    <source>
        <dbReference type="ARBA" id="ARBA00022723"/>
    </source>
</evidence>
<feature type="domain" description="CHY-type" evidence="7">
    <location>
        <begin position="620"/>
        <end position="687"/>
    </location>
</feature>
<dbReference type="PROSITE" id="PS51266">
    <property type="entry name" value="ZF_CHY"/>
    <property type="match status" value="1"/>
</dbReference>
<dbReference type="InterPro" id="IPR037274">
    <property type="entry name" value="Znf_CHY_sf"/>
</dbReference>
<evidence type="ECO:0000256" key="5">
    <source>
        <dbReference type="SAM" id="Coils"/>
    </source>
</evidence>
<dbReference type="Proteomes" id="UP001285908">
    <property type="component" value="Unassembled WGS sequence"/>
</dbReference>
<gene>
    <name evidence="8" type="ORF">B0T23DRAFT_315654</name>
</gene>
<proteinExistence type="predicted"/>
<feature type="region of interest" description="Disordered" evidence="6">
    <location>
        <begin position="414"/>
        <end position="444"/>
    </location>
</feature>
<keyword evidence="1" id="KW-0479">Metal-binding</keyword>
<feature type="compositionally biased region" description="Acidic residues" evidence="6">
    <location>
        <begin position="417"/>
        <end position="430"/>
    </location>
</feature>
<dbReference type="EMBL" id="JAULSX010000004">
    <property type="protein sequence ID" value="KAK3492935.1"/>
    <property type="molecule type" value="Genomic_DNA"/>
</dbReference>
<evidence type="ECO:0000313" key="9">
    <source>
        <dbReference type="Proteomes" id="UP001285908"/>
    </source>
</evidence>
<evidence type="ECO:0000256" key="2">
    <source>
        <dbReference type="ARBA" id="ARBA00022771"/>
    </source>
</evidence>
<feature type="compositionally biased region" description="Low complexity" evidence="6">
    <location>
        <begin position="8"/>
        <end position="27"/>
    </location>
</feature>